<dbReference type="RefSeq" id="WP_079571185.1">
    <property type="nucleotide sequence ID" value="NZ_FUZQ01000001.1"/>
</dbReference>
<sequence length="324" mass="36281">MTAVVDVEQAGAPAPAAPPAPRRPHRRWARVVRFRWLLVMLLPGIAYFVLFRIWPMWGAQIAFKNYVPFLGIQGSEWVGWEHFADFFSNPDFPRLLGNTLILAALSLFVAFPLTIVLALLLNEVRLSVLKRTVQTLVYIPHFLSWTVVVSLTALLFAIGTGPLSSFLDGLTGTETNYLADPDWFRPLILLQTVWKSTGWGTIIFLAALASVDQEQYEAAVIDGAGRWQRTWHITLPAIRPTIIVMLILQTGEILNTGFEQIYLMSNALNRTVADVFDTYVYFTGIQQGAYSYSTAVGLSKAIVGLVLIFGTNWLAKRFNQQGIF</sequence>
<evidence type="ECO:0000256" key="4">
    <source>
        <dbReference type="ARBA" id="ARBA00023136"/>
    </source>
</evidence>
<comment type="similarity">
    <text evidence="5">Belongs to the binding-protein-dependent transport system permease family.</text>
</comment>
<feature type="transmembrane region" description="Helical" evidence="5">
    <location>
        <begin position="289"/>
        <end position="315"/>
    </location>
</feature>
<dbReference type="GO" id="GO:0055085">
    <property type="term" value="P:transmembrane transport"/>
    <property type="evidence" value="ECO:0007669"/>
    <property type="project" value="InterPro"/>
</dbReference>
<dbReference type="EMBL" id="FUZQ01000001">
    <property type="protein sequence ID" value="SKC41137.1"/>
    <property type="molecule type" value="Genomic_DNA"/>
</dbReference>
<dbReference type="PANTHER" id="PTHR43496">
    <property type="entry name" value="PROTEIN LPLB"/>
    <property type="match status" value="1"/>
</dbReference>
<dbReference type="InterPro" id="IPR000515">
    <property type="entry name" value="MetI-like"/>
</dbReference>
<dbReference type="Pfam" id="PF00528">
    <property type="entry name" value="BPD_transp_1"/>
    <property type="match status" value="1"/>
</dbReference>
<organism evidence="7 8">
    <name type="scientific">Krasilnikoviella flava</name>
    <dbReference type="NCBI Taxonomy" id="526729"/>
    <lineage>
        <taxon>Bacteria</taxon>
        <taxon>Bacillati</taxon>
        <taxon>Actinomycetota</taxon>
        <taxon>Actinomycetes</taxon>
        <taxon>Micrococcales</taxon>
        <taxon>Promicromonosporaceae</taxon>
        <taxon>Krasilnikoviella</taxon>
    </lineage>
</organism>
<name>A0A1T5IPQ1_9MICO</name>
<dbReference type="AlphaFoldDB" id="A0A1T5IPQ1"/>
<evidence type="ECO:0000313" key="8">
    <source>
        <dbReference type="Proteomes" id="UP000189777"/>
    </source>
</evidence>
<evidence type="ECO:0000256" key="5">
    <source>
        <dbReference type="RuleBase" id="RU363032"/>
    </source>
</evidence>
<accession>A0A1T5IPQ1</accession>
<evidence type="ECO:0000256" key="1">
    <source>
        <dbReference type="ARBA" id="ARBA00004141"/>
    </source>
</evidence>
<comment type="subcellular location">
    <subcellularLocation>
        <location evidence="5">Cell membrane</location>
        <topology evidence="5">Multi-pass membrane protein</topology>
    </subcellularLocation>
    <subcellularLocation>
        <location evidence="1">Membrane</location>
        <topology evidence="1">Multi-pass membrane protein</topology>
    </subcellularLocation>
</comment>
<dbReference type="PANTHER" id="PTHR43496:SF1">
    <property type="entry name" value="POLYGALACTURONAN_RHAMNOGALACTURONAN TRANSPORT SYSTEM PERMEASE PROTEIN YTEP"/>
    <property type="match status" value="1"/>
</dbReference>
<evidence type="ECO:0000256" key="3">
    <source>
        <dbReference type="ARBA" id="ARBA00022989"/>
    </source>
</evidence>
<feature type="transmembrane region" description="Helical" evidence="5">
    <location>
        <begin position="100"/>
        <end position="121"/>
    </location>
</feature>
<dbReference type="OrthoDB" id="9785836at2"/>
<keyword evidence="4 5" id="KW-0472">Membrane</keyword>
<dbReference type="STRING" id="526729.SAMN04324258_0788"/>
<keyword evidence="3 5" id="KW-1133">Transmembrane helix</keyword>
<protein>
    <submittedName>
        <fullName evidence="7">Putative aldouronate transport system permease protein</fullName>
    </submittedName>
</protein>
<evidence type="ECO:0000256" key="2">
    <source>
        <dbReference type="ARBA" id="ARBA00022692"/>
    </source>
</evidence>
<dbReference type="CDD" id="cd06261">
    <property type="entry name" value="TM_PBP2"/>
    <property type="match status" value="1"/>
</dbReference>
<feature type="transmembrane region" description="Helical" evidence="5">
    <location>
        <begin position="187"/>
        <end position="209"/>
    </location>
</feature>
<feature type="transmembrane region" description="Helical" evidence="5">
    <location>
        <begin position="142"/>
        <end position="167"/>
    </location>
</feature>
<dbReference type="SUPFAM" id="SSF161098">
    <property type="entry name" value="MetI-like"/>
    <property type="match status" value="1"/>
</dbReference>
<feature type="domain" description="ABC transmembrane type-1" evidence="6">
    <location>
        <begin position="96"/>
        <end position="311"/>
    </location>
</feature>
<dbReference type="Proteomes" id="UP000189777">
    <property type="component" value="Unassembled WGS sequence"/>
</dbReference>
<keyword evidence="2 5" id="KW-0812">Transmembrane</keyword>
<dbReference type="Gene3D" id="1.10.3720.10">
    <property type="entry name" value="MetI-like"/>
    <property type="match status" value="1"/>
</dbReference>
<keyword evidence="8" id="KW-1185">Reference proteome</keyword>
<reference evidence="7 8" key="1">
    <citation type="submission" date="2017-02" db="EMBL/GenBank/DDBJ databases">
        <authorList>
            <person name="Peterson S.W."/>
        </authorList>
    </citation>
    <scope>NUCLEOTIDE SEQUENCE [LARGE SCALE GENOMIC DNA]</scope>
    <source>
        <strain evidence="7 8">DSM 21481</strain>
    </source>
</reference>
<proteinExistence type="inferred from homology"/>
<dbReference type="PROSITE" id="PS50928">
    <property type="entry name" value="ABC_TM1"/>
    <property type="match status" value="1"/>
</dbReference>
<dbReference type="InterPro" id="IPR035906">
    <property type="entry name" value="MetI-like_sf"/>
</dbReference>
<keyword evidence="5" id="KW-0813">Transport</keyword>
<dbReference type="GO" id="GO:0005886">
    <property type="term" value="C:plasma membrane"/>
    <property type="evidence" value="ECO:0007669"/>
    <property type="project" value="UniProtKB-SubCell"/>
</dbReference>
<evidence type="ECO:0000313" key="7">
    <source>
        <dbReference type="EMBL" id="SKC41137.1"/>
    </source>
</evidence>
<evidence type="ECO:0000259" key="6">
    <source>
        <dbReference type="PROSITE" id="PS50928"/>
    </source>
</evidence>
<gene>
    <name evidence="7" type="ORF">SAMN04324258_0788</name>
</gene>
<feature type="transmembrane region" description="Helical" evidence="5">
    <location>
        <begin position="36"/>
        <end position="54"/>
    </location>
</feature>